<dbReference type="RefSeq" id="WP_119088558.1">
    <property type="nucleotide sequence ID" value="NZ_QXIS01000006.1"/>
</dbReference>
<feature type="signal peptide" evidence="1">
    <location>
        <begin position="1"/>
        <end position="22"/>
    </location>
</feature>
<dbReference type="Proteomes" id="UP000266328">
    <property type="component" value="Unassembled WGS sequence"/>
</dbReference>
<dbReference type="EMBL" id="QXIS01000006">
    <property type="protein sequence ID" value="RIE06655.1"/>
    <property type="molecule type" value="Genomic_DNA"/>
</dbReference>
<evidence type="ECO:0000256" key="1">
    <source>
        <dbReference type="SAM" id="SignalP"/>
    </source>
</evidence>
<protein>
    <recommendedName>
        <fullName evidence="4">SbsA Ig-like domain-containing protein</fullName>
    </recommendedName>
</protein>
<feature type="chain" id="PRO_5017485818" description="SbsA Ig-like domain-containing protein" evidence="1">
    <location>
        <begin position="23"/>
        <end position="430"/>
    </location>
</feature>
<gene>
    <name evidence="2" type="ORF">SMC7_01215</name>
</gene>
<sequence>MKRETTAIALIVALAMAGMATAAIRAPMVQAASQYLNVAVTNNYPGDVPQYTLTFSAATTIHKGDLLTLTFDTEVARAKDGNPSSSDILFDGASSTSGVEWSGNKLKVSAPVDLVAGTGHVAVIMAGALIQNPRTAGHYQITLEHPVSGMTLISSYYSVTTLTQLTPLSLEKVVEHFQMTGVRIRIKTGRNGALTGHDPVGVDLLGGPVYPDQEDTMTIRLSEGLSKLWAVAGTVKLQLLYSSYPLVSTVPFTTTILSSTVYDTSEAGTDLRQLVLNLPHNIPASTELYIYLIFKTAQSVSTLSDTEYVKVYSSKETTLVMVPPQAPASGSGTQEGNPPVDTKAPVITWTMQQSAFFTRLLTLNISITEDDLDEAYFVRDGDNSLHTRLAVGDTGLMMVNRTGIKGMIIAIDEAGNTTTMPVDIPAPVTS</sequence>
<evidence type="ECO:0000313" key="2">
    <source>
        <dbReference type="EMBL" id="RIE06655.1"/>
    </source>
</evidence>
<accession>A0A398CVI8</accession>
<comment type="caution">
    <text evidence="2">The sequence shown here is derived from an EMBL/GenBank/DDBJ whole genome shotgun (WGS) entry which is preliminary data.</text>
</comment>
<evidence type="ECO:0000313" key="3">
    <source>
        <dbReference type="Proteomes" id="UP000266328"/>
    </source>
</evidence>
<keyword evidence="1" id="KW-0732">Signal</keyword>
<reference evidence="2 3" key="1">
    <citation type="submission" date="2018-09" db="EMBL/GenBank/DDBJ databases">
        <title>Discovery and Ecogenomic Context for Candidatus Cryosericales, a Global Caldiserica Order Active in Thawing Permafrost.</title>
        <authorList>
            <person name="Martinez M.A."/>
            <person name="Woodcroft B.J."/>
            <person name="Ignacio Espinoza J.C."/>
            <person name="Zayed A."/>
            <person name="Singleton C.M."/>
            <person name="Boyd J."/>
            <person name="Li Y.-F."/>
            <person name="Purvine S."/>
            <person name="Maughan H."/>
            <person name="Hodgkins S.B."/>
            <person name="Anderson D."/>
            <person name="Sederholm M."/>
            <person name="Temperton B."/>
            <person name="Saleska S.R."/>
            <person name="Tyson G.W."/>
            <person name="Rich V.I."/>
        </authorList>
    </citation>
    <scope>NUCLEOTIDE SEQUENCE [LARGE SCALE GENOMIC DNA]</scope>
    <source>
        <strain evidence="2 3">SMC7</strain>
    </source>
</reference>
<proteinExistence type="predicted"/>
<name>A0A398CVI8_9BACT</name>
<dbReference type="AlphaFoldDB" id="A0A398CVI8"/>
<organism evidence="2 3">
    <name type="scientific">Candidatus Cryosericum terrychapinii</name>
    <dbReference type="NCBI Taxonomy" id="2290919"/>
    <lineage>
        <taxon>Bacteria</taxon>
        <taxon>Pseudomonadati</taxon>
        <taxon>Caldisericota/Cryosericota group</taxon>
        <taxon>Candidatus Cryosericota</taxon>
        <taxon>Candidatus Cryosericia</taxon>
        <taxon>Candidatus Cryosericales</taxon>
        <taxon>Candidatus Cryosericaceae</taxon>
        <taxon>Candidatus Cryosericum</taxon>
    </lineage>
</organism>
<keyword evidence="3" id="KW-1185">Reference proteome</keyword>
<evidence type="ECO:0008006" key="4">
    <source>
        <dbReference type="Google" id="ProtNLM"/>
    </source>
</evidence>